<proteinExistence type="predicted"/>
<keyword evidence="1" id="KW-0175">Coiled coil</keyword>
<evidence type="ECO:0000256" key="1">
    <source>
        <dbReference type="SAM" id="Coils"/>
    </source>
</evidence>
<organism evidence="2 3">
    <name type="scientific">Gigaspora margarita</name>
    <dbReference type="NCBI Taxonomy" id="4874"/>
    <lineage>
        <taxon>Eukaryota</taxon>
        <taxon>Fungi</taxon>
        <taxon>Fungi incertae sedis</taxon>
        <taxon>Mucoromycota</taxon>
        <taxon>Glomeromycotina</taxon>
        <taxon>Glomeromycetes</taxon>
        <taxon>Diversisporales</taxon>
        <taxon>Gigasporaceae</taxon>
        <taxon>Gigaspora</taxon>
    </lineage>
</organism>
<protein>
    <submittedName>
        <fullName evidence="2">43801_t:CDS:1</fullName>
    </submittedName>
</protein>
<sequence length="70" mass="8310">MQLHRIAEQDNYAADYLTRGTTQELEDLKEQKELLKQQEILEKKKRKSSKKKIIPEKEIKVKVTKKTNPT</sequence>
<dbReference type="Proteomes" id="UP000789901">
    <property type="component" value="Unassembled WGS sequence"/>
</dbReference>
<feature type="non-terminal residue" evidence="2">
    <location>
        <position position="70"/>
    </location>
</feature>
<keyword evidence="3" id="KW-1185">Reference proteome</keyword>
<evidence type="ECO:0000313" key="3">
    <source>
        <dbReference type="Proteomes" id="UP000789901"/>
    </source>
</evidence>
<reference evidence="2 3" key="1">
    <citation type="submission" date="2021-06" db="EMBL/GenBank/DDBJ databases">
        <authorList>
            <person name="Kallberg Y."/>
            <person name="Tangrot J."/>
            <person name="Rosling A."/>
        </authorList>
    </citation>
    <scope>NUCLEOTIDE SEQUENCE [LARGE SCALE GENOMIC DNA]</scope>
    <source>
        <strain evidence="2 3">120-4 pot B 10/14</strain>
    </source>
</reference>
<gene>
    <name evidence="2" type="ORF">GMARGA_LOCUS6152</name>
</gene>
<comment type="caution">
    <text evidence="2">The sequence shown here is derived from an EMBL/GenBank/DDBJ whole genome shotgun (WGS) entry which is preliminary data.</text>
</comment>
<name>A0ABN7UI96_GIGMA</name>
<feature type="coiled-coil region" evidence="1">
    <location>
        <begin position="18"/>
        <end position="45"/>
    </location>
</feature>
<dbReference type="EMBL" id="CAJVQB010002733">
    <property type="protein sequence ID" value="CAG8585417.1"/>
    <property type="molecule type" value="Genomic_DNA"/>
</dbReference>
<evidence type="ECO:0000313" key="2">
    <source>
        <dbReference type="EMBL" id="CAG8585417.1"/>
    </source>
</evidence>
<accession>A0ABN7UI96</accession>